<evidence type="ECO:0000256" key="2">
    <source>
        <dbReference type="ARBA" id="ARBA00022490"/>
    </source>
</evidence>
<feature type="region of interest" description="Disordered" evidence="4">
    <location>
        <begin position="51"/>
        <end position="118"/>
    </location>
</feature>
<dbReference type="GO" id="GO:0005856">
    <property type="term" value="C:cytoskeleton"/>
    <property type="evidence" value="ECO:0007669"/>
    <property type="project" value="UniProtKB-SubCell"/>
</dbReference>
<feature type="region of interest" description="Disordered" evidence="4">
    <location>
        <begin position="341"/>
        <end position="363"/>
    </location>
</feature>
<dbReference type="InterPro" id="IPR032675">
    <property type="entry name" value="LRR_dom_sf"/>
</dbReference>
<keyword evidence="6" id="KW-1185">Reference proteome</keyword>
<dbReference type="OrthoDB" id="45061at2759"/>
<dbReference type="Gene3D" id="3.80.10.10">
    <property type="entry name" value="Ribonuclease Inhibitor"/>
    <property type="match status" value="1"/>
</dbReference>
<dbReference type="InterPro" id="IPR052410">
    <property type="entry name" value="DRC5"/>
</dbReference>
<reference evidence="5 6" key="1">
    <citation type="journal article" date="2012" name="Genome Biol.">
        <title>Genome and low-iron response of an oceanic diatom adapted to chronic iron limitation.</title>
        <authorList>
            <person name="Lommer M."/>
            <person name="Specht M."/>
            <person name="Roy A.S."/>
            <person name="Kraemer L."/>
            <person name="Andreson R."/>
            <person name="Gutowska M.A."/>
            <person name="Wolf J."/>
            <person name="Bergner S.V."/>
            <person name="Schilhabel M.B."/>
            <person name="Klostermeier U.C."/>
            <person name="Beiko R.G."/>
            <person name="Rosenstiel P."/>
            <person name="Hippler M."/>
            <person name="Laroche J."/>
        </authorList>
    </citation>
    <scope>NUCLEOTIDE SEQUENCE [LARGE SCALE GENOMIC DNA]</scope>
    <source>
        <strain evidence="5 6">CCMP1005</strain>
    </source>
</reference>
<evidence type="ECO:0000313" key="5">
    <source>
        <dbReference type="EMBL" id="EJK57944.1"/>
    </source>
</evidence>
<name>K0RZJ7_THAOC</name>
<dbReference type="OMA" id="GINRRCA"/>
<dbReference type="AlphaFoldDB" id="K0RZJ7"/>
<dbReference type="InterPro" id="IPR001611">
    <property type="entry name" value="Leu-rich_rpt"/>
</dbReference>
<evidence type="ECO:0000256" key="1">
    <source>
        <dbReference type="ARBA" id="ARBA00004245"/>
    </source>
</evidence>
<dbReference type="Proteomes" id="UP000266841">
    <property type="component" value="Unassembled WGS sequence"/>
</dbReference>
<feature type="compositionally biased region" description="Basic and acidic residues" evidence="4">
    <location>
        <begin position="60"/>
        <end position="72"/>
    </location>
</feature>
<evidence type="ECO:0000256" key="3">
    <source>
        <dbReference type="ARBA" id="ARBA00023212"/>
    </source>
</evidence>
<evidence type="ECO:0000256" key="4">
    <source>
        <dbReference type="SAM" id="MobiDB-lite"/>
    </source>
</evidence>
<comment type="caution">
    <text evidence="5">The sequence shown here is derived from an EMBL/GenBank/DDBJ whole genome shotgun (WGS) entry which is preliminary data.</text>
</comment>
<dbReference type="SUPFAM" id="SSF52047">
    <property type="entry name" value="RNI-like"/>
    <property type="match status" value="1"/>
</dbReference>
<comment type="subcellular location">
    <subcellularLocation>
        <location evidence="1">Cytoplasm</location>
        <location evidence="1">Cytoskeleton</location>
    </subcellularLocation>
</comment>
<feature type="compositionally biased region" description="Acidic residues" evidence="4">
    <location>
        <begin position="341"/>
        <end position="360"/>
    </location>
</feature>
<evidence type="ECO:0000313" key="6">
    <source>
        <dbReference type="Proteomes" id="UP000266841"/>
    </source>
</evidence>
<proteinExistence type="predicted"/>
<sequence length="403" mass="44686">MLDQAGSRLCRRCPARAKSKLEVRNKIQAKGGPYPTVRRFLREGGAPQFVRSAVSGGQRIPDREEITHRDESSAGPSAELPPASRDWSRWTWHGDARPALPGGRSNRPSAAGPRSLKLKTSRAKHKIKIAAIESMAKLRSQKRELRKALTALAKNDRNTTEVIFNNFEIGSESLSKLAVNLLHNTHVKIVCLNECGITSKGAALLAFALRSNTTLRHLWLNGNKIGSAGVTELAFAVKGNRTLLTLALSNNNIGDRGGRALHNAVKRNNNMTDIFLDGNRISEHIEDSINRALYDHNYVEEVDDEGEDEVIVQTTDDSTIGGTVISRSFVRSTLDSIKEVVDEEGDSSVTEEDSDDDDDPIKDLDFTSIYQQGKQTKLDRLKTFGRQILFRRTKVKPDMFSSK</sequence>
<protein>
    <submittedName>
        <fullName evidence="5">Uncharacterized protein</fullName>
    </submittedName>
</protein>
<dbReference type="Pfam" id="PF13516">
    <property type="entry name" value="LRR_6"/>
    <property type="match status" value="3"/>
</dbReference>
<organism evidence="5 6">
    <name type="scientific">Thalassiosira oceanica</name>
    <name type="common">Marine diatom</name>
    <dbReference type="NCBI Taxonomy" id="159749"/>
    <lineage>
        <taxon>Eukaryota</taxon>
        <taxon>Sar</taxon>
        <taxon>Stramenopiles</taxon>
        <taxon>Ochrophyta</taxon>
        <taxon>Bacillariophyta</taxon>
        <taxon>Coscinodiscophyceae</taxon>
        <taxon>Thalassiosirophycidae</taxon>
        <taxon>Thalassiosirales</taxon>
        <taxon>Thalassiosiraceae</taxon>
        <taxon>Thalassiosira</taxon>
    </lineage>
</organism>
<feature type="compositionally biased region" description="Basic and acidic residues" evidence="4">
    <location>
        <begin position="86"/>
        <end position="96"/>
    </location>
</feature>
<accession>K0RZJ7</accession>
<dbReference type="EMBL" id="AGNL01026622">
    <property type="protein sequence ID" value="EJK57944.1"/>
    <property type="molecule type" value="Genomic_DNA"/>
</dbReference>
<keyword evidence="2" id="KW-0963">Cytoplasm</keyword>
<dbReference type="PANTHER" id="PTHR24107:SF2">
    <property type="entry name" value="NLR FAMILY CARD DOMAIN CONTAINING 3"/>
    <property type="match status" value="1"/>
</dbReference>
<dbReference type="eggNOG" id="KOG4308">
    <property type="taxonomic scope" value="Eukaryota"/>
</dbReference>
<keyword evidence="3" id="KW-0206">Cytoskeleton</keyword>
<dbReference type="SMART" id="SM00368">
    <property type="entry name" value="LRR_RI"/>
    <property type="match status" value="3"/>
</dbReference>
<gene>
    <name evidence="5" type="ORF">THAOC_21968</name>
</gene>
<dbReference type="PANTHER" id="PTHR24107">
    <property type="entry name" value="YNEIN REGULATORY COMPLEX SUBUNIT 5"/>
    <property type="match status" value="1"/>
</dbReference>